<protein>
    <recommendedName>
        <fullName evidence="4">EF-hand domain-containing protein</fullName>
    </recommendedName>
</protein>
<evidence type="ECO:0000256" key="3">
    <source>
        <dbReference type="SAM" id="Phobius"/>
    </source>
</evidence>
<feature type="transmembrane region" description="Helical" evidence="3">
    <location>
        <begin position="964"/>
        <end position="986"/>
    </location>
</feature>
<evidence type="ECO:0000313" key="5">
    <source>
        <dbReference type="EMBL" id="EGB11109.1"/>
    </source>
</evidence>
<keyword evidence="3" id="KW-1133">Transmembrane helix</keyword>
<dbReference type="OMA" id="MECARIC"/>
<dbReference type="EMBL" id="GL833123">
    <property type="protein sequence ID" value="EGB11109.1"/>
    <property type="molecule type" value="Genomic_DNA"/>
</dbReference>
<keyword evidence="6" id="KW-1185">Reference proteome</keyword>
<dbReference type="PROSITE" id="PS00018">
    <property type="entry name" value="EF_HAND_1"/>
    <property type="match status" value="1"/>
</dbReference>
<dbReference type="InterPro" id="IPR011992">
    <property type="entry name" value="EF-hand-dom_pair"/>
</dbReference>
<dbReference type="RefSeq" id="XP_009034658.1">
    <property type="nucleotide sequence ID" value="XM_009036410.1"/>
</dbReference>
<keyword evidence="3" id="KW-0812">Transmembrane</keyword>
<dbReference type="PROSITE" id="PS50222">
    <property type="entry name" value="EF_HAND_2"/>
    <property type="match status" value="3"/>
</dbReference>
<feature type="transmembrane region" description="Helical" evidence="3">
    <location>
        <begin position="1071"/>
        <end position="1102"/>
    </location>
</feature>
<dbReference type="GeneID" id="20223723"/>
<sequence>MTRTATLFALTTLLYFGSIIFYGASRATTPAERYVTGGDALYVEVAGCDVRVESGPRSEVDVERWIWHWAEVRWFYRSGGAKVWKVIVRNVVGCHNAPFFECGETCEVRVRVADDSARLVVRQGASDPADHLTVRVENVALASLDVSGNFDVSLKGVAVAGAAKISTTDGSVAIADSDLGQGGGSCRVKSTRGSVAIAESRDVVDDLAVAYRSVNKKTCFALAHGADAPAVAEAADAPSAASAQRHYDGDANGYVTQAEFKAGVDALGACLGSGCPRYSSASSAAAVVFDAGDGTLLTQMAASSLGSALGDANYTELAPYAYRHLAATRANRTDGSSGVSRAYTVDVVEGELRVDFRMGDAVNGTRYVAPAEGTLPGVHLLEKDVVKLQKIAKRYGAFLARSDVFAVIDVPAGPSWPGDRWIWASNEVYLELPPPTLEALSFEVIRPRVARYRVRLTNGDACSAAGVSDADVRGQVYEELAKILTPSGQPYLKGQLVRVRKRNALLDRPRLDAYAYADGAYASADFSRTVMRGRGWHAFYASIALAFFATLYALVVGSRYLSAMQTLADQSSKIQMRLTKTSAKNVAAAARDDDEDDAEDGKTGAFKEAADDADAAAQREEQEEASALAKEAAAAEAELKQLGVAADAVVADDEEGDGGDLQDWGGIMTWAEGLVLKDVVFLLDLVKPLMRPLATVDTAVVTPLRRSLIDARAKFVRMRCVLDADAMKVRGKGGGKVAPADESPRRDLRRRPSRTCFRTFVHAHTDFCFKKNLSDAGVDRPSLQRYLVATHDLRFKVHRMPKVRGRAWKKAWIPATKRSRKPFVSHGTIFAQGAAFFEGLEDVAPAVATSQDAAAVRAFLAERTEPAAAKADGDRVLRICSEPVVLGDGALGRRKGLVGEFNAHRRDAGLPAVDLREHLGWLADEFDLAVETEMKLSVDGLRLRNFAAGGKKLKLSGSFYVEHVLTAVAHFACLVVPIVLLCSVAMHLQLRHSKLWAAVVGDGAERFWSIYDATLVEDFVLSGDARVFASAFVAAYAGLYFLAAVARVYFHYAGDGIYYLPPAPERLVSCVRLVFAVLCVGAAFLVLFYAFLVAVWLLAGAILDPAKLSSRSVAFFTLCTSISALRQQLAAAAEKHENLIYERLRSRVAEALESYSKAREATQKRVDGATGLIQAAEASAASELSDAQRLFAALDGNNSGGVTADEIRELAAVAALPELDDAKLAQIFAYADADLDAVVDADEFDRAWTWVERQIVDASLERAGLGPRFVNAAVAGAAVLLAGAFVFLFLVFAAWSEGSTFAACVESLLVLSAGFAVRGLGPSAAAVMPEAVVRRGGGAKKAV</sequence>
<dbReference type="InParanoid" id="F0Y299"/>
<dbReference type="InterPro" id="IPR018247">
    <property type="entry name" value="EF_Hand_1_Ca_BS"/>
</dbReference>
<evidence type="ECO:0000256" key="2">
    <source>
        <dbReference type="SAM" id="Coils"/>
    </source>
</evidence>
<feature type="coiled-coil region" evidence="2">
    <location>
        <begin position="1122"/>
        <end position="1161"/>
    </location>
</feature>
<feature type="transmembrane region" description="Helical" evidence="3">
    <location>
        <begin position="536"/>
        <end position="555"/>
    </location>
</feature>
<feature type="transmembrane region" description="Helical" evidence="3">
    <location>
        <begin position="1027"/>
        <end position="1050"/>
    </location>
</feature>
<dbReference type="InterPro" id="IPR002048">
    <property type="entry name" value="EF_hand_dom"/>
</dbReference>
<feature type="domain" description="EF-hand" evidence="4">
    <location>
        <begin position="1182"/>
        <end position="1217"/>
    </location>
</feature>
<feature type="domain" description="EF-hand" evidence="4">
    <location>
        <begin position="245"/>
        <end position="270"/>
    </location>
</feature>
<proteinExistence type="predicted"/>
<reference evidence="5 6" key="1">
    <citation type="journal article" date="2011" name="Proc. Natl. Acad. Sci. U.S.A.">
        <title>Niche of harmful alga Aureococcus anophagefferens revealed through ecogenomics.</title>
        <authorList>
            <person name="Gobler C.J."/>
            <person name="Berry D.L."/>
            <person name="Dyhrman S.T."/>
            <person name="Wilhelm S.W."/>
            <person name="Salamov A."/>
            <person name="Lobanov A.V."/>
            <person name="Zhang Y."/>
            <person name="Collier J.L."/>
            <person name="Wurch L.L."/>
            <person name="Kustka A.B."/>
            <person name="Dill B.D."/>
            <person name="Shah M."/>
            <person name="VerBerkmoes N.C."/>
            <person name="Kuo A."/>
            <person name="Terry A."/>
            <person name="Pangilinan J."/>
            <person name="Lindquist E.A."/>
            <person name="Lucas S."/>
            <person name="Paulsen I.T."/>
            <person name="Hattenrath-Lehmann T.K."/>
            <person name="Talmage S.C."/>
            <person name="Walker E.A."/>
            <person name="Koch F."/>
            <person name="Burson A.M."/>
            <person name="Marcoval M.A."/>
            <person name="Tang Y.Z."/>
            <person name="Lecleir G.R."/>
            <person name="Coyne K.J."/>
            <person name="Berg G.M."/>
            <person name="Bertrand E.M."/>
            <person name="Saito M.A."/>
            <person name="Gladyshev V.N."/>
            <person name="Grigoriev I.V."/>
        </authorList>
    </citation>
    <scope>NUCLEOTIDE SEQUENCE [LARGE SCALE GENOMIC DNA]</scope>
    <source>
        <strain evidence="6">CCMP 1984</strain>
    </source>
</reference>
<keyword evidence="2" id="KW-0175">Coiled coil</keyword>
<evidence type="ECO:0000313" key="6">
    <source>
        <dbReference type="Proteomes" id="UP000002729"/>
    </source>
</evidence>
<dbReference type="Proteomes" id="UP000002729">
    <property type="component" value="Unassembled WGS sequence"/>
</dbReference>
<keyword evidence="3" id="KW-0472">Membrane</keyword>
<feature type="domain" description="EF-hand" evidence="4">
    <location>
        <begin position="1219"/>
        <end position="1254"/>
    </location>
</feature>
<dbReference type="OrthoDB" id="10596462at2759"/>
<feature type="coiled-coil region" evidence="2">
    <location>
        <begin position="618"/>
        <end position="645"/>
    </location>
</feature>
<name>F0Y299_AURAN</name>
<accession>F0Y299</accession>
<dbReference type="SUPFAM" id="SSF47473">
    <property type="entry name" value="EF-hand"/>
    <property type="match status" value="1"/>
</dbReference>
<dbReference type="SMART" id="SM00054">
    <property type="entry name" value="EFh"/>
    <property type="match status" value="3"/>
</dbReference>
<gene>
    <name evidence="5" type="ORF">AURANDRAFT_62073</name>
</gene>
<dbReference type="KEGG" id="aaf:AURANDRAFT_62073"/>
<feature type="transmembrane region" description="Helical" evidence="3">
    <location>
        <begin position="1269"/>
        <end position="1294"/>
    </location>
</feature>
<keyword evidence="1" id="KW-0106">Calcium</keyword>
<evidence type="ECO:0000256" key="1">
    <source>
        <dbReference type="ARBA" id="ARBA00022837"/>
    </source>
</evidence>
<evidence type="ECO:0000259" key="4">
    <source>
        <dbReference type="PROSITE" id="PS50222"/>
    </source>
</evidence>
<dbReference type="GO" id="GO:0005509">
    <property type="term" value="F:calcium ion binding"/>
    <property type="evidence" value="ECO:0007669"/>
    <property type="project" value="InterPro"/>
</dbReference>
<dbReference type="Gene3D" id="1.10.238.10">
    <property type="entry name" value="EF-hand"/>
    <property type="match status" value="1"/>
</dbReference>
<organism evidence="6">
    <name type="scientific">Aureococcus anophagefferens</name>
    <name type="common">Harmful bloom alga</name>
    <dbReference type="NCBI Taxonomy" id="44056"/>
    <lineage>
        <taxon>Eukaryota</taxon>
        <taxon>Sar</taxon>
        <taxon>Stramenopiles</taxon>
        <taxon>Ochrophyta</taxon>
        <taxon>Pelagophyceae</taxon>
        <taxon>Pelagomonadales</taxon>
        <taxon>Pelagomonadaceae</taxon>
        <taxon>Aureococcus</taxon>
    </lineage>
</organism>